<evidence type="ECO:0000256" key="1">
    <source>
        <dbReference type="SAM" id="MobiDB-lite"/>
    </source>
</evidence>
<evidence type="ECO:0000313" key="3">
    <source>
        <dbReference type="Proteomes" id="UP000076761"/>
    </source>
</evidence>
<keyword evidence="3" id="KW-1185">Reference proteome</keyword>
<feature type="compositionally biased region" description="Pro residues" evidence="1">
    <location>
        <begin position="18"/>
        <end position="28"/>
    </location>
</feature>
<proteinExistence type="predicted"/>
<dbReference type="STRING" id="1314782.A0A165RP13"/>
<dbReference type="InParanoid" id="A0A165RP13"/>
<dbReference type="AlphaFoldDB" id="A0A165RP13"/>
<accession>A0A165RP13</accession>
<organism evidence="2 3">
    <name type="scientific">Neolentinus lepideus HHB14362 ss-1</name>
    <dbReference type="NCBI Taxonomy" id="1314782"/>
    <lineage>
        <taxon>Eukaryota</taxon>
        <taxon>Fungi</taxon>
        <taxon>Dikarya</taxon>
        <taxon>Basidiomycota</taxon>
        <taxon>Agaricomycotina</taxon>
        <taxon>Agaricomycetes</taxon>
        <taxon>Gloeophyllales</taxon>
        <taxon>Gloeophyllaceae</taxon>
        <taxon>Neolentinus</taxon>
    </lineage>
</organism>
<feature type="region of interest" description="Disordered" evidence="1">
    <location>
        <begin position="1"/>
        <end position="75"/>
    </location>
</feature>
<dbReference type="OrthoDB" id="3363386at2759"/>
<feature type="compositionally biased region" description="Polar residues" evidence="1">
    <location>
        <begin position="1"/>
        <end position="10"/>
    </location>
</feature>
<dbReference type="Proteomes" id="UP000076761">
    <property type="component" value="Unassembled WGS sequence"/>
</dbReference>
<feature type="compositionally biased region" description="Low complexity" evidence="1">
    <location>
        <begin position="61"/>
        <end position="70"/>
    </location>
</feature>
<sequence>MTAVLQSFSPHSILLNPSPRPHTFPLPHPASYTSLSSASSSTDDDALYSSSTDADRPRPPTRSQRSSSVPARKIRFAPLPDPRRAVFVTDGGDELPIPVDNDAGNITAAAHSKKFTIGPTPTASPSVSPQLREWEVIDSPRLGACKLPPPLASEPPSLASSVSSASQYDYSAPPSPNNATCFPAPLPKKGLTSKLWKPLLMPMSLSKKPSLNFANTSTESVGLSRSVFSLPVFCFRFFSNRRRGWRVIRRYFYLRAGG</sequence>
<protein>
    <submittedName>
        <fullName evidence="2">Uncharacterized protein</fullName>
    </submittedName>
</protein>
<reference evidence="2 3" key="1">
    <citation type="journal article" date="2016" name="Mol. Biol. Evol.">
        <title>Comparative Genomics of Early-Diverging Mushroom-Forming Fungi Provides Insights into the Origins of Lignocellulose Decay Capabilities.</title>
        <authorList>
            <person name="Nagy L.G."/>
            <person name="Riley R."/>
            <person name="Tritt A."/>
            <person name="Adam C."/>
            <person name="Daum C."/>
            <person name="Floudas D."/>
            <person name="Sun H."/>
            <person name="Yadav J.S."/>
            <person name="Pangilinan J."/>
            <person name="Larsson K.H."/>
            <person name="Matsuura K."/>
            <person name="Barry K."/>
            <person name="Labutti K."/>
            <person name="Kuo R."/>
            <person name="Ohm R.A."/>
            <person name="Bhattacharya S.S."/>
            <person name="Shirouzu T."/>
            <person name="Yoshinaga Y."/>
            <person name="Martin F.M."/>
            <person name="Grigoriev I.V."/>
            <person name="Hibbett D.S."/>
        </authorList>
    </citation>
    <scope>NUCLEOTIDE SEQUENCE [LARGE SCALE GENOMIC DNA]</scope>
    <source>
        <strain evidence="2 3">HHB14362 ss-1</strain>
    </source>
</reference>
<feature type="compositionally biased region" description="Low complexity" evidence="1">
    <location>
        <begin position="30"/>
        <end position="52"/>
    </location>
</feature>
<evidence type="ECO:0000313" key="2">
    <source>
        <dbReference type="EMBL" id="KZT24089.1"/>
    </source>
</evidence>
<dbReference type="EMBL" id="KV425580">
    <property type="protein sequence ID" value="KZT24089.1"/>
    <property type="molecule type" value="Genomic_DNA"/>
</dbReference>
<gene>
    <name evidence="2" type="ORF">NEOLEDRAFT_498203</name>
</gene>
<name>A0A165RP13_9AGAM</name>